<dbReference type="AlphaFoldDB" id="A0A1E4TPF0"/>
<organism evidence="6 7">
    <name type="scientific">Pachysolen tannophilus NRRL Y-2460</name>
    <dbReference type="NCBI Taxonomy" id="669874"/>
    <lineage>
        <taxon>Eukaryota</taxon>
        <taxon>Fungi</taxon>
        <taxon>Dikarya</taxon>
        <taxon>Ascomycota</taxon>
        <taxon>Saccharomycotina</taxon>
        <taxon>Pichiomycetes</taxon>
        <taxon>Pachysolenaceae</taxon>
        <taxon>Pachysolen</taxon>
    </lineage>
</organism>
<dbReference type="FunFam" id="3.50.30.30:FF:000008">
    <property type="entry name" value="Glutamate carboxypeptidase 2"/>
    <property type="match status" value="1"/>
</dbReference>
<gene>
    <name evidence="6" type="ORF">PACTADRAFT_45879</name>
</gene>
<evidence type="ECO:0000259" key="5">
    <source>
        <dbReference type="Pfam" id="PF04389"/>
    </source>
</evidence>
<evidence type="ECO:0000256" key="1">
    <source>
        <dbReference type="ARBA" id="ARBA00005634"/>
    </source>
</evidence>
<dbReference type="SUPFAM" id="SSF47672">
    <property type="entry name" value="Transferrin receptor-like dimerisation domain"/>
    <property type="match status" value="1"/>
</dbReference>
<evidence type="ECO:0000259" key="4">
    <source>
        <dbReference type="Pfam" id="PF04253"/>
    </source>
</evidence>
<dbReference type="InterPro" id="IPR046450">
    <property type="entry name" value="PA_dom_sf"/>
</dbReference>
<dbReference type="GO" id="GO:0004180">
    <property type="term" value="F:carboxypeptidase activity"/>
    <property type="evidence" value="ECO:0007669"/>
    <property type="project" value="TreeGrafter"/>
</dbReference>
<dbReference type="PANTHER" id="PTHR10404">
    <property type="entry name" value="N-ACETYLATED-ALPHA-LINKED ACIDIC DIPEPTIDASE"/>
    <property type="match status" value="1"/>
</dbReference>
<protein>
    <recommendedName>
        <fullName evidence="8">Vacuolar membrane protease</fullName>
    </recommendedName>
</protein>
<keyword evidence="7" id="KW-1185">Reference proteome</keyword>
<evidence type="ECO:0000313" key="7">
    <source>
        <dbReference type="Proteomes" id="UP000094236"/>
    </source>
</evidence>
<dbReference type="InterPro" id="IPR007365">
    <property type="entry name" value="TFR-like_dimer_dom"/>
</dbReference>
<comment type="similarity">
    <text evidence="1">Belongs to the peptidase M28 family. M28B subfamily.</text>
</comment>
<feature type="domain" description="Peptidase M28" evidence="5">
    <location>
        <begin position="354"/>
        <end position="544"/>
    </location>
</feature>
<dbReference type="InterPro" id="IPR039373">
    <property type="entry name" value="Peptidase_M28B"/>
</dbReference>
<sequence>MKRQRWCYNAKSRFAVLTLFGVSILILINFLAIDKLCFNVFNFKRIPKAKLFDTFLQKLDDENLAGNWSAIYTASGIRHLAGEGQELVDFTSQKFQEFGLKTWVETYNCYLNTPIEQSLKLIKEKNNEIEYIPSLKEDELEDDPTTFGGNLVPTFHGYSANGNVTAEYIYVNYGRKEDFIKLIENNISINGKIVIARYGEIHRGLKVKFAQENGAVGVLLYSDPGDDHGITTENGYAAYPDGPARNPSSVQRGSVMYLSNAPGDPTTPGFASLPGVERKDPHRSIPTIPSLPISFRDVEPILAKLNGFGLPSNKISKDFIGGLPDYDYSIGPNQNYVLNLYNNQNYTISPIFDVIGELEGYIKDEVILVGNHRDAWIVGGASDPNSGSASLLEIIRGFKALTDIGFKPLRTIVFASWDGEEIGLLGSTEYMENHSSELQKKIVAYYNVDVAVSGTHLNMESSPSLFKILKDVSKFVKYPGDKAGKQTLYDHYEKEQNWNIGILGSGSDYCAALDHLGIPSVDLGFGNSEKDAVYHYHSNYDSYHWMSTLIDPGFVYHNTISKFLGLMILQLSEHEVIDFKLGDNSAKIKIYFDEISKLIPSNWNDRKIKDFDLNDHNYDAILRKLTKRLNFKELLQFTSNKLSEFDKSMSEYDLYLSRLQEEFNDLNTLKLWSKLKLFFKIKLNNLKLKYFERNFLHDEGLINRSWYKHMIYASGRYTGYEGQSLPGLREAVEDGDFENAVKWINILLKAIRRIENGISF</sequence>
<accession>A0A1E4TPF0</accession>
<dbReference type="EMBL" id="KV454017">
    <property type="protein sequence ID" value="ODV93630.1"/>
    <property type="molecule type" value="Genomic_DNA"/>
</dbReference>
<dbReference type="InterPro" id="IPR007484">
    <property type="entry name" value="Peptidase_M28"/>
</dbReference>
<dbReference type="Proteomes" id="UP000094236">
    <property type="component" value="Unassembled WGS sequence"/>
</dbReference>
<keyword evidence="2" id="KW-1133">Transmembrane helix</keyword>
<dbReference type="CDD" id="cd02121">
    <property type="entry name" value="PA_GCPII_like"/>
    <property type="match status" value="1"/>
</dbReference>
<dbReference type="Gene3D" id="3.40.630.10">
    <property type="entry name" value="Zn peptidases"/>
    <property type="match status" value="1"/>
</dbReference>
<keyword evidence="2" id="KW-0472">Membrane</keyword>
<dbReference type="Gene3D" id="3.50.30.30">
    <property type="match status" value="1"/>
</dbReference>
<dbReference type="Pfam" id="PF02225">
    <property type="entry name" value="PA"/>
    <property type="match status" value="1"/>
</dbReference>
<proteinExistence type="inferred from homology"/>
<dbReference type="Pfam" id="PF04389">
    <property type="entry name" value="Peptidase_M28"/>
    <property type="match status" value="1"/>
</dbReference>
<feature type="transmembrane region" description="Helical" evidence="2">
    <location>
        <begin position="12"/>
        <end position="33"/>
    </location>
</feature>
<dbReference type="PANTHER" id="PTHR10404:SF46">
    <property type="entry name" value="VACUOLAR PROTEIN SORTING-ASSOCIATED PROTEIN 70"/>
    <property type="match status" value="1"/>
</dbReference>
<dbReference type="STRING" id="669874.A0A1E4TPF0"/>
<dbReference type="OrthoDB" id="5841748at2759"/>
<dbReference type="Gene3D" id="1.20.930.40">
    <property type="entry name" value="Transferrin receptor-like, dimerisation domain"/>
    <property type="match status" value="1"/>
</dbReference>
<name>A0A1E4TPF0_PACTA</name>
<evidence type="ECO:0000259" key="3">
    <source>
        <dbReference type="Pfam" id="PF02225"/>
    </source>
</evidence>
<feature type="domain" description="Transferrin receptor-like dimerisation" evidence="4">
    <location>
        <begin position="637"/>
        <end position="754"/>
    </location>
</feature>
<evidence type="ECO:0008006" key="8">
    <source>
        <dbReference type="Google" id="ProtNLM"/>
    </source>
</evidence>
<dbReference type="Pfam" id="PF04253">
    <property type="entry name" value="TFR_dimer"/>
    <property type="match status" value="1"/>
</dbReference>
<dbReference type="SUPFAM" id="SSF52025">
    <property type="entry name" value="PA domain"/>
    <property type="match status" value="1"/>
</dbReference>
<dbReference type="FunFam" id="3.40.630.10:FF:000101">
    <property type="entry name" value="N-acetylated alpha-linked acidic dipeptidase like 1"/>
    <property type="match status" value="1"/>
</dbReference>
<reference evidence="7" key="1">
    <citation type="submission" date="2016-05" db="EMBL/GenBank/DDBJ databases">
        <title>Comparative genomics of biotechnologically important yeasts.</title>
        <authorList>
            <consortium name="DOE Joint Genome Institute"/>
            <person name="Riley R."/>
            <person name="Haridas S."/>
            <person name="Wolfe K.H."/>
            <person name="Lopes M.R."/>
            <person name="Hittinger C.T."/>
            <person name="Goker M."/>
            <person name="Salamov A."/>
            <person name="Wisecaver J."/>
            <person name="Long T.M."/>
            <person name="Aerts A.L."/>
            <person name="Barry K."/>
            <person name="Choi C."/>
            <person name="Clum A."/>
            <person name="Coughlan A.Y."/>
            <person name="Deshpande S."/>
            <person name="Douglass A.P."/>
            <person name="Hanson S.J."/>
            <person name="Klenk H.-P."/>
            <person name="Labutti K."/>
            <person name="Lapidus A."/>
            <person name="Lindquist E."/>
            <person name="Lipzen A."/>
            <person name="Meier-Kolthoff J.P."/>
            <person name="Ohm R.A."/>
            <person name="Otillar R.P."/>
            <person name="Pangilinan J."/>
            <person name="Peng Y."/>
            <person name="Rokas A."/>
            <person name="Rosa C.A."/>
            <person name="Scheuner C."/>
            <person name="Sibirny A.A."/>
            <person name="Slot J.C."/>
            <person name="Stielow J.B."/>
            <person name="Sun H."/>
            <person name="Kurtzman C.P."/>
            <person name="Blackwell M."/>
            <person name="Grigoriev I.V."/>
            <person name="Jeffries T.W."/>
        </authorList>
    </citation>
    <scope>NUCLEOTIDE SEQUENCE [LARGE SCALE GENOMIC DNA]</scope>
    <source>
        <strain evidence="7">NRRL Y-2460</strain>
    </source>
</reference>
<dbReference type="CDD" id="cd08022">
    <property type="entry name" value="M28_PSMA_like"/>
    <property type="match status" value="1"/>
</dbReference>
<dbReference type="InterPro" id="IPR036757">
    <property type="entry name" value="TFR-like_dimer_dom_sf"/>
</dbReference>
<dbReference type="SUPFAM" id="SSF53187">
    <property type="entry name" value="Zn-dependent exopeptidases"/>
    <property type="match status" value="1"/>
</dbReference>
<evidence type="ECO:0000256" key="2">
    <source>
        <dbReference type="SAM" id="Phobius"/>
    </source>
</evidence>
<keyword evidence="2" id="KW-0812">Transmembrane</keyword>
<evidence type="ECO:0000313" key="6">
    <source>
        <dbReference type="EMBL" id="ODV93630.1"/>
    </source>
</evidence>
<feature type="domain" description="PA" evidence="3">
    <location>
        <begin position="166"/>
        <end position="241"/>
    </location>
</feature>
<dbReference type="InterPro" id="IPR003137">
    <property type="entry name" value="PA_domain"/>
</dbReference>